<dbReference type="Gene3D" id="1.10.150.130">
    <property type="match status" value="1"/>
</dbReference>
<comment type="caution">
    <text evidence="3">The sequence shown here is derived from an EMBL/GenBank/DDBJ whole genome shotgun (WGS) entry which is preliminary data.</text>
</comment>
<keyword evidence="2" id="KW-0812">Transmembrane</keyword>
<keyword evidence="2" id="KW-1133">Transmembrane helix</keyword>
<reference evidence="3" key="2">
    <citation type="submission" date="2020-09" db="EMBL/GenBank/DDBJ databases">
        <authorList>
            <person name="Sun Q."/>
            <person name="Zhou Y."/>
        </authorList>
    </citation>
    <scope>NUCLEOTIDE SEQUENCE</scope>
    <source>
        <strain evidence="3">CGMCC 4.7679</strain>
    </source>
</reference>
<feature type="transmembrane region" description="Helical" evidence="2">
    <location>
        <begin position="48"/>
        <end position="66"/>
    </location>
</feature>
<keyword evidence="4" id="KW-1185">Reference proteome</keyword>
<accession>A0A8H9MD18</accession>
<dbReference type="AlphaFoldDB" id="A0A8H9MD18"/>
<evidence type="ECO:0008006" key="5">
    <source>
        <dbReference type="Google" id="ProtNLM"/>
    </source>
</evidence>
<evidence type="ECO:0000256" key="1">
    <source>
        <dbReference type="ARBA" id="ARBA00023125"/>
    </source>
</evidence>
<dbReference type="Proteomes" id="UP000658656">
    <property type="component" value="Unassembled WGS sequence"/>
</dbReference>
<dbReference type="EMBL" id="BNAV01000006">
    <property type="protein sequence ID" value="GHF66608.1"/>
    <property type="molecule type" value="Genomic_DNA"/>
</dbReference>
<proteinExistence type="predicted"/>
<dbReference type="RefSeq" id="WP_229881026.1">
    <property type="nucleotide sequence ID" value="NZ_BNAV01000006.1"/>
</dbReference>
<feature type="transmembrane region" description="Helical" evidence="2">
    <location>
        <begin position="103"/>
        <end position="127"/>
    </location>
</feature>
<gene>
    <name evidence="3" type="ORF">GCM10017566_45520</name>
</gene>
<evidence type="ECO:0000313" key="4">
    <source>
        <dbReference type="Proteomes" id="UP000658656"/>
    </source>
</evidence>
<dbReference type="SUPFAM" id="SSF56349">
    <property type="entry name" value="DNA breaking-rejoining enzymes"/>
    <property type="match status" value="1"/>
</dbReference>
<reference evidence="3" key="1">
    <citation type="journal article" date="2014" name="Int. J. Syst. Evol. Microbiol.">
        <title>Complete genome sequence of Corynebacterium casei LMG S-19264T (=DSM 44701T), isolated from a smear-ripened cheese.</title>
        <authorList>
            <consortium name="US DOE Joint Genome Institute (JGI-PGF)"/>
            <person name="Walter F."/>
            <person name="Albersmeier A."/>
            <person name="Kalinowski J."/>
            <person name="Ruckert C."/>
        </authorList>
    </citation>
    <scope>NUCLEOTIDE SEQUENCE</scope>
    <source>
        <strain evidence="3">CGMCC 4.7679</strain>
    </source>
</reference>
<sequence length="131" mass="14641">MVRLDRRRTHYPGPITNNHILPRWGTTGLNAISNLQVRSWAKKLRGQGYATSTVATIVKILTMMLADAADEELLPANPIRPHRRGRRQHQRRHEQLWATPDQVVAIALQAIALAGLWAGILISTAAWTGAR</sequence>
<dbReference type="InterPro" id="IPR010998">
    <property type="entry name" value="Integrase_recombinase_N"/>
</dbReference>
<keyword evidence="2" id="KW-0472">Membrane</keyword>
<evidence type="ECO:0000256" key="2">
    <source>
        <dbReference type="SAM" id="Phobius"/>
    </source>
</evidence>
<protein>
    <recommendedName>
        <fullName evidence="5">Core-binding (CB) domain-containing protein</fullName>
    </recommendedName>
</protein>
<dbReference type="InterPro" id="IPR011010">
    <property type="entry name" value="DNA_brk_join_enz"/>
</dbReference>
<name>A0A8H9MD18_9PSEU</name>
<organism evidence="3 4">
    <name type="scientific">Amycolatopsis bartoniae</name>
    <dbReference type="NCBI Taxonomy" id="941986"/>
    <lineage>
        <taxon>Bacteria</taxon>
        <taxon>Bacillati</taxon>
        <taxon>Actinomycetota</taxon>
        <taxon>Actinomycetes</taxon>
        <taxon>Pseudonocardiales</taxon>
        <taxon>Pseudonocardiaceae</taxon>
        <taxon>Amycolatopsis</taxon>
    </lineage>
</organism>
<dbReference type="GO" id="GO:0003677">
    <property type="term" value="F:DNA binding"/>
    <property type="evidence" value="ECO:0007669"/>
    <property type="project" value="UniProtKB-KW"/>
</dbReference>
<keyword evidence="1" id="KW-0238">DNA-binding</keyword>
<evidence type="ECO:0000313" key="3">
    <source>
        <dbReference type="EMBL" id="GHF66608.1"/>
    </source>
</evidence>